<dbReference type="Gene3D" id="3.40.190.10">
    <property type="entry name" value="Periplasmic binding protein-like II"/>
    <property type="match status" value="2"/>
</dbReference>
<dbReference type="PROSITE" id="PS50931">
    <property type="entry name" value="HTH_LYSR"/>
    <property type="match status" value="1"/>
</dbReference>
<dbReference type="InterPro" id="IPR036390">
    <property type="entry name" value="WH_DNA-bd_sf"/>
</dbReference>
<gene>
    <name evidence="6" type="ORF">ACFPFM_30920</name>
</gene>
<dbReference type="PANTHER" id="PTHR30126">
    <property type="entry name" value="HTH-TYPE TRANSCRIPTIONAL REGULATOR"/>
    <property type="match status" value="1"/>
</dbReference>
<sequence>MDIRQLNAFWAVSRTGSITRAAAMLGYSQSAVTAQIKNLESAVRTRLFERRRDGVRLTPGGERFLPYANRLLRLSEEAVSALAPEAPLTGRMTIGASESLTTYRLPDVIRHFHAAHPDVHLMLRTFHEGPDHMMEALVRGDVDIALTHCIDPGPVGVPARRLAPEPLALVAPPDHPMAAGDAVTTDELRRTRTLIVQASCVYDTALRASLPGVRAVPPLQFGTIEAVKTAVRSGLGVALLPRVAVTEQLRTGELVELRWEPGVTISSYVLLGKEQDGSQLLSALDSLLDRVVREWHQPAAAHVPCDELG</sequence>
<protein>
    <submittedName>
        <fullName evidence="6">LysR family transcriptional regulator</fullName>
    </submittedName>
</protein>
<dbReference type="SUPFAM" id="SSF46785">
    <property type="entry name" value="Winged helix' DNA-binding domain"/>
    <property type="match status" value="1"/>
</dbReference>
<dbReference type="Proteomes" id="UP001595833">
    <property type="component" value="Unassembled WGS sequence"/>
</dbReference>
<proteinExistence type="inferred from homology"/>
<evidence type="ECO:0000256" key="1">
    <source>
        <dbReference type="ARBA" id="ARBA00009437"/>
    </source>
</evidence>
<organism evidence="6 7">
    <name type="scientific">Saccharothrix xinjiangensis</name>
    <dbReference type="NCBI Taxonomy" id="204798"/>
    <lineage>
        <taxon>Bacteria</taxon>
        <taxon>Bacillati</taxon>
        <taxon>Actinomycetota</taxon>
        <taxon>Actinomycetes</taxon>
        <taxon>Pseudonocardiales</taxon>
        <taxon>Pseudonocardiaceae</taxon>
        <taxon>Saccharothrix</taxon>
    </lineage>
</organism>
<comment type="caution">
    <text evidence="6">The sequence shown here is derived from an EMBL/GenBank/DDBJ whole genome shotgun (WGS) entry which is preliminary data.</text>
</comment>
<dbReference type="InterPro" id="IPR005119">
    <property type="entry name" value="LysR_subst-bd"/>
</dbReference>
<dbReference type="InterPro" id="IPR000847">
    <property type="entry name" value="LysR_HTH_N"/>
</dbReference>
<evidence type="ECO:0000313" key="6">
    <source>
        <dbReference type="EMBL" id="MFC5058146.1"/>
    </source>
</evidence>
<dbReference type="EMBL" id="JBHSJB010000031">
    <property type="protein sequence ID" value="MFC5058146.1"/>
    <property type="molecule type" value="Genomic_DNA"/>
</dbReference>
<keyword evidence="4" id="KW-0804">Transcription</keyword>
<keyword evidence="3" id="KW-0238">DNA-binding</keyword>
<reference evidence="7" key="1">
    <citation type="journal article" date="2019" name="Int. J. Syst. Evol. Microbiol.">
        <title>The Global Catalogue of Microorganisms (GCM) 10K type strain sequencing project: providing services to taxonomists for standard genome sequencing and annotation.</title>
        <authorList>
            <consortium name="The Broad Institute Genomics Platform"/>
            <consortium name="The Broad Institute Genome Sequencing Center for Infectious Disease"/>
            <person name="Wu L."/>
            <person name="Ma J."/>
        </authorList>
    </citation>
    <scope>NUCLEOTIDE SEQUENCE [LARGE SCALE GENOMIC DNA]</scope>
    <source>
        <strain evidence="7">KCTC 12848</strain>
    </source>
</reference>
<evidence type="ECO:0000313" key="7">
    <source>
        <dbReference type="Proteomes" id="UP001595833"/>
    </source>
</evidence>
<dbReference type="PRINTS" id="PR00039">
    <property type="entry name" value="HTHLYSR"/>
</dbReference>
<evidence type="ECO:0000256" key="4">
    <source>
        <dbReference type="ARBA" id="ARBA00023163"/>
    </source>
</evidence>
<dbReference type="Pfam" id="PF03466">
    <property type="entry name" value="LysR_substrate"/>
    <property type="match status" value="1"/>
</dbReference>
<dbReference type="RefSeq" id="WP_344037608.1">
    <property type="nucleotide sequence ID" value="NZ_BAAAKE010000008.1"/>
</dbReference>
<evidence type="ECO:0000256" key="2">
    <source>
        <dbReference type="ARBA" id="ARBA00023015"/>
    </source>
</evidence>
<evidence type="ECO:0000256" key="3">
    <source>
        <dbReference type="ARBA" id="ARBA00023125"/>
    </source>
</evidence>
<dbReference type="Gene3D" id="1.10.10.10">
    <property type="entry name" value="Winged helix-like DNA-binding domain superfamily/Winged helix DNA-binding domain"/>
    <property type="match status" value="1"/>
</dbReference>
<dbReference type="PANTHER" id="PTHR30126:SF40">
    <property type="entry name" value="HTH-TYPE TRANSCRIPTIONAL REGULATOR GLTR"/>
    <property type="match status" value="1"/>
</dbReference>
<comment type="similarity">
    <text evidence="1">Belongs to the LysR transcriptional regulatory family.</text>
</comment>
<dbReference type="Pfam" id="PF00126">
    <property type="entry name" value="HTH_1"/>
    <property type="match status" value="1"/>
</dbReference>
<dbReference type="SUPFAM" id="SSF53850">
    <property type="entry name" value="Periplasmic binding protein-like II"/>
    <property type="match status" value="1"/>
</dbReference>
<keyword evidence="2" id="KW-0805">Transcription regulation</keyword>
<feature type="domain" description="HTH lysR-type" evidence="5">
    <location>
        <begin position="1"/>
        <end position="58"/>
    </location>
</feature>
<keyword evidence="7" id="KW-1185">Reference proteome</keyword>
<evidence type="ECO:0000259" key="5">
    <source>
        <dbReference type="PROSITE" id="PS50931"/>
    </source>
</evidence>
<accession>A0ABV9Y701</accession>
<dbReference type="InterPro" id="IPR036388">
    <property type="entry name" value="WH-like_DNA-bd_sf"/>
</dbReference>
<name>A0ABV9Y701_9PSEU</name>
<dbReference type="CDD" id="cd05466">
    <property type="entry name" value="PBP2_LTTR_substrate"/>
    <property type="match status" value="1"/>
</dbReference>